<gene>
    <name evidence="3" type="ORF">Asru_0120_10</name>
</gene>
<keyword evidence="4" id="KW-1185">Reference proteome</keyword>
<dbReference type="Proteomes" id="UP000032680">
    <property type="component" value="Unassembled WGS sequence"/>
</dbReference>
<keyword evidence="2" id="KW-0732">Signal</keyword>
<name>A0A0D6P5U0_9PROT</name>
<evidence type="ECO:0000256" key="2">
    <source>
        <dbReference type="SAM" id="SignalP"/>
    </source>
</evidence>
<reference evidence="3 4" key="1">
    <citation type="submission" date="2012-11" db="EMBL/GenBank/DDBJ databases">
        <title>Whole genome sequence of Acidisphaera rubrifaciens HS-AP3.</title>
        <authorList>
            <person name="Azuma Y."/>
            <person name="Higashiura N."/>
            <person name="Hirakawa H."/>
            <person name="Matsushita K."/>
        </authorList>
    </citation>
    <scope>NUCLEOTIDE SEQUENCE [LARGE SCALE GENOMIC DNA]</scope>
    <source>
        <strain evidence="3 4">HS-AP3</strain>
    </source>
</reference>
<dbReference type="AlphaFoldDB" id="A0A0D6P5U0"/>
<organism evidence="3 4">
    <name type="scientific">Acidisphaera rubrifaciens HS-AP3</name>
    <dbReference type="NCBI Taxonomy" id="1231350"/>
    <lineage>
        <taxon>Bacteria</taxon>
        <taxon>Pseudomonadati</taxon>
        <taxon>Pseudomonadota</taxon>
        <taxon>Alphaproteobacteria</taxon>
        <taxon>Acetobacterales</taxon>
        <taxon>Acetobacteraceae</taxon>
        <taxon>Acidisphaera</taxon>
    </lineage>
</organism>
<sequence length="140" mass="14630">MPMKTPPPARLLAAALPIILPLALGACAHHRPATTPVAGTRPVPRTGGPDGGWSGTSTRFQADSRSCPNPGLVSTQVFDRQFQLRWGNRGSDLSASIQPDGSIIGGAGDVTLSGKYTAERITVDATTDACGLHYTLHRSN</sequence>
<dbReference type="PROSITE" id="PS51257">
    <property type="entry name" value="PROKAR_LIPOPROTEIN"/>
    <property type="match status" value="1"/>
</dbReference>
<evidence type="ECO:0000313" key="4">
    <source>
        <dbReference type="Proteomes" id="UP000032680"/>
    </source>
</evidence>
<feature type="compositionally biased region" description="Polar residues" evidence="1">
    <location>
        <begin position="55"/>
        <end position="72"/>
    </location>
</feature>
<evidence type="ECO:0008006" key="5">
    <source>
        <dbReference type="Google" id="ProtNLM"/>
    </source>
</evidence>
<comment type="caution">
    <text evidence="3">The sequence shown here is derived from an EMBL/GenBank/DDBJ whole genome shotgun (WGS) entry which is preliminary data.</text>
</comment>
<feature type="region of interest" description="Disordered" evidence="1">
    <location>
        <begin position="33"/>
        <end position="72"/>
    </location>
</feature>
<feature type="chain" id="PRO_5002309904" description="Outer membrane lipoprotein" evidence="2">
    <location>
        <begin position="29"/>
        <end position="140"/>
    </location>
</feature>
<proteinExistence type="predicted"/>
<feature type="signal peptide" evidence="2">
    <location>
        <begin position="1"/>
        <end position="28"/>
    </location>
</feature>
<dbReference type="EMBL" id="BANB01000120">
    <property type="protein sequence ID" value="GAN76578.1"/>
    <property type="molecule type" value="Genomic_DNA"/>
</dbReference>
<evidence type="ECO:0000256" key="1">
    <source>
        <dbReference type="SAM" id="MobiDB-lite"/>
    </source>
</evidence>
<protein>
    <recommendedName>
        <fullName evidence="5">Outer membrane lipoprotein</fullName>
    </recommendedName>
</protein>
<accession>A0A0D6P5U0</accession>
<evidence type="ECO:0000313" key="3">
    <source>
        <dbReference type="EMBL" id="GAN76578.1"/>
    </source>
</evidence>